<gene>
    <name evidence="1" type="ORF">PANT111_90141</name>
</gene>
<dbReference type="EMBL" id="CABWMH010000056">
    <property type="protein sequence ID" value="VXC67549.1"/>
    <property type="molecule type" value="Genomic_DNA"/>
</dbReference>
<evidence type="ECO:0000313" key="2">
    <source>
        <dbReference type="Proteomes" id="UP000433737"/>
    </source>
</evidence>
<organism evidence="1 2">
    <name type="scientific">Pantoea brenneri</name>
    <dbReference type="NCBI Taxonomy" id="472694"/>
    <lineage>
        <taxon>Bacteria</taxon>
        <taxon>Pseudomonadati</taxon>
        <taxon>Pseudomonadota</taxon>
        <taxon>Gammaproteobacteria</taxon>
        <taxon>Enterobacterales</taxon>
        <taxon>Erwiniaceae</taxon>
        <taxon>Pantoea</taxon>
    </lineage>
</organism>
<accession>A0AAX3JD04</accession>
<dbReference type="AlphaFoldDB" id="A0AAX3JD04"/>
<proteinExistence type="predicted"/>
<name>A0AAX3JD04_9GAMM</name>
<protein>
    <submittedName>
        <fullName evidence="1">Uncharacterized protein</fullName>
    </submittedName>
</protein>
<sequence length="31" mass="3485">MIKAEIRPADMTMAFRQVKVAGFGCDPDEEK</sequence>
<dbReference type="Proteomes" id="UP000433737">
    <property type="component" value="Unassembled WGS sequence"/>
</dbReference>
<reference evidence="1 2" key="1">
    <citation type="submission" date="2019-10" db="EMBL/GenBank/DDBJ databases">
        <authorList>
            <person name="Karimi E."/>
        </authorList>
    </citation>
    <scope>NUCLEOTIDE SEQUENCE [LARGE SCALE GENOMIC DNA]</scope>
    <source>
        <strain evidence="1">Pantoea sp. 111</strain>
    </source>
</reference>
<evidence type="ECO:0000313" key="1">
    <source>
        <dbReference type="EMBL" id="VXC67549.1"/>
    </source>
</evidence>
<comment type="caution">
    <text evidence="1">The sequence shown here is derived from an EMBL/GenBank/DDBJ whole genome shotgun (WGS) entry which is preliminary data.</text>
</comment>